<feature type="region of interest" description="Disordered" evidence="1">
    <location>
        <begin position="1"/>
        <end position="42"/>
    </location>
</feature>
<evidence type="ECO:0000313" key="3">
    <source>
        <dbReference type="Proteomes" id="UP000391919"/>
    </source>
</evidence>
<reference evidence="2 3" key="1">
    <citation type="submission" date="2019-09" db="EMBL/GenBank/DDBJ databases">
        <title>Draft genome sequence of Bacillus sp. JC-7.</title>
        <authorList>
            <person name="Tanaka N."/>
            <person name="Shiwa Y."/>
            <person name="Fujita N."/>
            <person name="Tanasupawat S."/>
        </authorList>
    </citation>
    <scope>NUCLEOTIDE SEQUENCE [LARGE SCALE GENOMIC DNA]</scope>
    <source>
        <strain evidence="2 3">JC-7</strain>
    </source>
</reference>
<sequence length="42" mass="4755">MKKLDKGYSQKEKPSADTPKQMMAAEDLEKAIHPAKRQNSPQ</sequence>
<organism evidence="2 3">
    <name type="scientific">Weizmannia acidilactici</name>
    <dbReference type="NCBI Taxonomy" id="2607726"/>
    <lineage>
        <taxon>Bacteria</taxon>
        <taxon>Bacillati</taxon>
        <taxon>Bacillota</taxon>
        <taxon>Bacilli</taxon>
        <taxon>Bacillales</taxon>
        <taxon>Bacillaceae</taxon>
        <taxon>Heyndrickxia</taxon>
    </lineage>
</organism>
<dbReference type="Proteomes" id="UP000391919">
    <property type="component" value="Unassembled WGS sequence"/>
</dbReference>
<gene>
    <name evidence="2" type="ORF">BpJC7_05690</name>
</gene>
<evidence type="ECO:0000313" key="2">
    <source>
        <dbReference type="EMBL" id="GER69266.1"/>
    </source>
</evidence>
<dbReference type="EMBL" id="BKZQ01000005">
    <property type="protein sequence ID" value="GER69266.1"/>
    <property type="molecule type" value="Genomic_DNA"/>
</dbReference>
<feature type="compositionally biased region" description="Basic and acidic residues" evidence="1">
    <location>
        <begin position="1"/>
        <end position="15"/>
    </location>
</feature>
<protein>
    <submittedName>
        <fullName evidence="2">Uncharacterized protein</fullName>
    </submittedName>
</protein>
<proteinExistence type="predicted"/>
<keyword evidence="3" id="KW-1185">Reference proteome</keyword>
<accession>A0A5J4J2S1</accession>
<comment type="caution">
    <text evidence="2">The sequence shown here is derived from an EMBL/GenBank/DDBJ whole genome shotgun (WGS) entry which is preliminary data.</text>
</comment>
<name>A0A5J4J2S1_9BACI</name>
<evidence type="ECO:0000256" key="1">
    <source>
        <dbReference type="SAM" id="MobiDB-lite"/>
    </source>
</evidence>
<dbReference type="AlphaFoldDB" id="A0A5J4J2S1"/>
<dbReference type="RefSeq" id="WP_259370045.1">
    <property type="nucleotide sequence ID" value="NZ_BKZQ01000005.1"/>
</dbReference>